<feature type="compositionally biased region" description="Basic residues" evidence="1">
    <location>
        <begin position="123"/>
        <end position="133"/>
    </location>
</feature>
<protein>
    <submittedName>
        <fullName evidence="3">Uncharacterized protein</fullName>
    </submittedName>
</protein>
<evidence type="ECO:0000313" key="4">
    <source>
        <dbReference type="Proteomes" id="UP001501000"/>
    </source>
</evidence>
<dbReference type="EMBL" id="BAABAJ010000006">
    <property type="protein sequence ID" value="GAA3913667.1"/>
    <property type="molecule type" value="Genomic_DNA"/>
</dbReference>
<gene>
    <name evidence="3" type="ORF">GCM10022244_24440</name>
</gene>
<feature type="compositionally biased region" description="Low complexity" evidence="1">
    <location>
        <begin position="30"/>
        <end position="44"/>
    </location>
</feature>
<dbReference type="Proteomes" id="UP001501000">
    <property type="component" value="Unassembled WGS sequence"/>
</dbReference>
<evidence type="ECO:0000256" key="2">
    <source>
        <dbReference type="SAM" id="Phobius"/>
    </source>
</evidence>
<name>A0ABP7M2Q3_9ACTN</name>
<dbReference type="RefSeq" id="WP_345281633.1">
    <property type="nucleotide sequence ID" value="NZ_BAABAJ010000006.1"/>
</dbReference>
<keyword evidence="2" id="KW-1133">Transmembrane helix</keyword>
<keyword evidence="2" id="KW-0812">Transmembrane</keyword>
<feature type="compositionally biased region" description="Low complexity" evidence="1">
    <location>
        <begin position="11"/>
        <end position="22"/>
    </location>
</feature>
<accession>A0ABP7M2Q3</accession>
<keyword evidence="4" id="KW-1185">Reference proteome</keyword>
<feature type="region of interest" description="Disordered" evidence="1">
    <location>
        <begin position="1"/>
        <end position="47"/>
    </location>
</feature>
<reference evidence="4" key="1">
    <citation type="journal article" date="2019" name="Int. J. Syst. Evol. Microbiol.">
        <title>The Global Catalogue of Microorganisms (GCM) 10K type strain sequencing project: providing services to taxonomists for standard genome sequencing and annotation.</title>
        <authorList>
            <consortium name="The Broad Institute Genomics Platform"/>
            <consortium name="The Broad Institute Genome Sequencing Center for Infectious Disease"/>
            <person name="Wu L."/>
            <person name="Ma J."/>
        </authorList>
    </citation>
    <scope>NUCLEOTIDE SEQUENCE [LARGE SCALE GENOMIC DNA]</scope>
    <source>
        <strain evidence="4">JCM 16956</strain>
    </source>
</reference>
<comment type="caution">
    <text evidence="3">The sequence shown here is derived from an EMBL/GenBank/DDBJ whole genome shotgun (WGS) entry which is preliminary data.</text>
</comment>
<evidence type="ECO:0000313" key="3">
    <source>
        <dbReference type="EMBL" id="GAA3913667.1"/>
    </source>
</evidence>
<feature type="transmembrane region" description="Helical" evidence="2">
    <location>
        <begin position="81"/>
        <end position="100"/>
    </location>
</feature>
<proteinExistence type="predicted"/>
<feature type="region of interest" description="Disordered" evidence="1">
    <location>
        <begin position="106"/>
        <end position="133"/>
    </location>
</feature>
<evidence type="ECO:0000256" key="1">
    <source>
        <dbReference type="SAM" id="MobiDB-lite"/>
    </source>
</evidence>
<sequence>MPPAPVPPSTARTPEAGRPAAPRGRRRAARVPAPAARAQGPAGAQEGFAAAGPADELVRWAAFCCVLVPVVLVVYGTSLGGAAGAALGLVSVTAVCRLLLRRSERGPRAGRGACDGVAEGAGSRRRKRTNPPS</sequence>
<keyword evidence="2" id="KW-0472">Membrane</keyword>
<organism evidence="3 4">
    <name type="scientific">Streptomyces gulbargensis</name>
    <dbReference type="NCBI Taxonomy" id="364901"/>
    <lineage>
        <taxon>Bacteria</taxon>
        <taxon>Bacillati</taxon>
        <taxon>Actinomycetota</taxon>
        <taxon>Actinomycetes</taxon>
        <taxon>Kitasatosporales</taxon>
        <taxon>Streptomycetaceae</taxon>
        <taxon>Streptomyces</taxon>
    </lineage>
</organism>